<feature type="region of interest" description="Disordered" evidence="1">
    <location>
        <begin position="36"/>
        <end position="185"/>
    </location>
</feature>
<keyword evidence="2" id="KW-0732">Signal</keyword>
<evidence type="ECO:0000256" key="1">
    <source>
        <dbReference type="SAM" id="MobiDB-lite"/>
    </source>
</evidence>
<accession>K2RS03</accession>
<proteinExistence type="predicted"/>
<evidence type="ECO:0000313" key="3">
    <source>
        <dbReference type="EMBL" id="EKG15497.1"/>
    </source>
</evidence>
<feature type="signal peptide" evidence="2">
    <location>
        <begin position="1"/>
        <end position="20"/>
    </location>
</feature>
<dbReference type="Proteomes" id="UP000007129">
    <property type="component" value="Unassembled WGS sequence"/>
</dbReference>
<dbReference type="HOGENOM" id="CLU_1461582_0_0_1"/>
<comment type="caution">
    <text evidence="3">The sequence shown here is derived from an EMBL/GenBank/DDBJ whole genome shotgun (WGS) entry which is preliminary data.</text>
</comment>
<protein>
    <submittedName>
        <fullName evidence="3">Uncharacterized protein</fullName>
    </submittedName>
</protein>
<reference evidence="3 4" key="1">
    <citation type="journal article" date="2012" name="BMC Genomics">
        <title>Tools to kill: Genome of one of the most destructive plant pathogenic fungi Macrophomina phaseolina.</title>
        <authorList>
            <person name="Islam M.S."/>
            <person name="Haque M.S."/>
            <person name="Islam M.M."/>
            <person name="Emdad E.M."/>
            <person name="Halim A."/>
            <person name="Hossen Q.M.M."/>
            <person name="Hossain M.Z."/>
            <person name="Ahmed B."/>
            <person name="Rahim S."/>
            <person name="Rahman M.S."/>
            <person name="Alam M.M."/>
            <person name="Hou S."/>
            <person name="Wan X."/>
            <person name="Saito J.A."/>
            <person name="Alam M."/>
        </authorList>
    </citation>
    <scope>NUCLEOTIDE SEQUENCE [LARGE SCALE GENOMIC DNA]</scope>
    <source>
        <strain evidence="3 4">MS6</strain>
    </source>
</reference>
<feature type="compositionally biased region" description="Pro residues" evidence="1">
    <location>
        <begin position="112"/>
        <end position="140"/>
    </location>
</feature>
<sequence>MRSIILLLATAGALLAHGAAIPNPNPNVGRAVLAARDDDWDDRGRDGDWDDDWDDQRAPDDPAPPAKSNNGKGRDKKYNVFHPDFFDDVDDDGDWDDDGYRAYIKLGKPNQNVPPAPAPPAPAAAPPAPAAPAPAAPAPAPQRSWRDDDDDDDDDWRGHPQGTKYWDGDDDDDDGWDDKRRRSLV</sequence>
<evidence type="ECO:0000313" key="4">
    <source>
        <dbReference type="Proteomes" id="UP000007129"/>
    </source>
</evidence>
<dbReference type="EMBL" id="AHHD01000296">
    <property type="protein sequence ID" value="EKG15497.1"/>
    <property type="molecule type" value="Genomic_DNA"/>
</dbReference>
<evidence type="ECO:0000256" key="2">
    <source>
        <dbReference type="SAM" id="SignalP"/>
    </source>
</evidence>
<gene>
    <name evidence="3" type="ORF">MPH_07309</name>
</gene>
<feature type="compositionally biased region" description="Acidic residues" evidence="1">
    <location>
        <begin position="86"/>
        <end position="97"/>
    </location>
</feature>
<feature type="chain" id="PRO_5003864414" evidence="2">
    <location>
        <begin position="21"/>
        <end position="185"/>
    </location>
</feature>
<dbReference type="InParanoid" id="K2RS03"/>
<dbReference type="AlphaFoldDB" id="K2RS03"/>
<dbReference type="VEuPathDB" id="FungiDB:MPH_07309"/>
<name>K2RS03_MACPH</name>
<organism evidence="3 4">
    <name type="scientific">Macrophomina phaseolina (strain MS6)</name>
    <name type="common">Charcoal rot fungus</name>
    <dbReference type="NCBI Taxonomy" id="1126212"/>
    <lineage>
        <taxon>Eukaryota</taxon>
        <taxon>Fungi</taxon>
        <taxon>Dikarya</taxon>
        <taxon>Ascomycota</taxon>
        <taxon>Pezizomycotina</taxon>
        <taxon>Dothideomycetes</taxon>
        <taxon>Dothideomycetes incertae sedis</taxon>
        <taxon>Botryosphaeriales</taxon>
        <taxon>Botryosphaeriaceae</taxon>
        <taxon>Macrophomina</taxon>
    </lineage>
</organism>